<dbReference type="InterPro" id="IPR050268">
    <property type="entry name" value="NADH-dep_flavin_reductase"/>
</dbReference>
<protein>
    <submittedName>
        <fullName evidence="3">Oxidase</fullName>
    </submittedName>
</protein>
<dbReference type="AlphaFoldDB" id="A0A233SRF2"/>
<comment type="caution">
    <text evidence="3">The sequence shown here is derived from an EMBL/GenBank/DDBJ whole genome shotgun (WGS) entry which is preliminary data.</text>
</comment>
<dbReference type="Proteomes" id="UP000215483">
    <property type="component" value="Unassembled WGS sequence"/>
</dbReference>
<proteinExistence type="predicted"/>
<dbReference type="Gene3D" id="2.30.110.10">
    <property type="entry name" value="Electron Transport, Fmn-binding Protein, Chain A"/>
    <property type="match status" value="1"/>
</dbReference>
<keyword evidence="1" id="KW-0560">Oxidoreductase</keyword>
<dbReference type="InterPro" id="IPR012349">
    <property type="entry name" value="Split_barrel_FMN-bd"/>
</dbReference>
<dbReference type="PANTHER" id="PTHR30466:SF1">
    <property type="entry name" value="FMN REDUCTASE (NADH) RUTF"/>
    <property type="match status" value="1"/>
</dbReference>
<feature type="domain" description="Flavin reductase like" evidence="2">
    <location>
        <begin position="1"/>
        <end position="147"/>
    </location>
</feature>
<evidence type="ECO:0000313" key="3">
    <source>
        <dbReference type="EMBL" id="OXY98230.1"/>
    </source>
</evidence>
<dbReference type="Pfam" id="PF01613">
    <property type="entry name" value="Flavin_Reduct"/>
    <property type="match status" value="1"/>
</dbReference>
<name>A0A233SRF2_STRDA</name>
<dbReference type="OrthoDB" id="9792858at2"/>
<dbReference type="InterPro" id="IPR002563">
    <property type="entry name" value="Flavin_Rdtase-like_dom"/>
</dbReference>
<dbReference type="GO" id="GO:0010181">
    <property type="term" value="F:FMN binding"/>
    <property type="evidence" value="ECO:0007669"/>
    <property type="project" value="InterPro"/>
</dbReference>
<accession>A0A233SRF2</accession>
<evidence type="ECO:0000313" key="4">
    <source>
        <dbReference type="Proteomes" id="UP000215483"/>
    </source>
</evidence>
<evidence type="ECO:0000256" key="1">
    <source>
        <dbReference type="ARBA" id="ARBA00023002"/>
    </source>
</evidence>
<organism evidence="3 4">
    <name type="scientific">Streptomyces diastatochromogenes</name>
    <dbReference type="NCBI Taxonomy" id="42236"/>
    <lineage>
        <taxon>Bacteria</taxon>
        <taxon>Bacillati</taxon>
        <taxon>Actinomycetota</taxon>
        <taxon>Actinomycetes</taxon>
        <taxon>Kitasatosporales</taxon>
        <taxon>Streptomycetaceae</taxon>
        <taxon>Streptomyces</taxon>
    </lineage>
</organism>
<keyword evidence="4" id="KW-1185">Reference proteome</keyword>
<gene>
    <name evidence="3" type="ORF">BEK98_05010</name>
</gene>
<dbReference type="GO" id="GO:0042602">
    <property type="term" value="F:riboflavin reductase (NADPH) activity"/>
    <property type="evidence" value="ECO:0007669"/>
    <property type="project" value="TreeGrafter"/>
</dbReference>
<reference evidence="3 4" key="1">
    <citation type="submission" date="2016-07" db="EMBL/GenBank/DDBJ databases">
        <title>Draft genome of Streptomyces diastatochromogenes.</title>
        <authorList>
            <person name="Podduturi R."/>
            <person name="Lukassen M.B."/>
            <person name="Clausen N."/>
            <person name="Nielsen J.L."/>
            <person name="Jorgensen N.O."/>
        </authorList>
    </citation>
    <scope>NUCLEOTIDE SEQUENCE [LARGE SCALE GENOMIC DNA]</scope>
    <source>
        <strain evidence="3 4">DSM 40608</strain>
    </source>
</reference>
<dbReference type="PANTHER" id="PTHR30466">
    <property type="entry name" value="FLAVIN REDUCTASE"/>
    <property type="match status" value="1"/>
</dbReference>
<sequence>MSCFPSGVSVVTALDADSVPRGMTCSSLASVALDPATLVVCLRTAGPTLQAALDSGRFAVNLLDERARDVSDLFASGTADRFERAEWRLPLGAGGPHLTGAAVAVADCEIAHTVEVGDHTAVFGRVTGVTLADGGEPLLYGRRRYARWSVATSPLAEMSVPLEGDARVGTRL</sequence>
<dbReference type="SMART" id="SM00903">
    <property type="entry name" value="Flavin_Reduct"/>
    <property type="match status" value="1"/>
</dbReference>
<evidence type="ECO:0000259" key="2">
    <source>
        <dbReference type="SMART" id="SM00903"/>
    </source>
</evidence>
<dbReference type="EMBL" id="MCGQ01000007">
    <property type="protein sequence ID" value="OXY98230.1"/>
    <property type="molecule type" value="Genomic_DNA"/>
</dbReference>
<dbReference type="SUPFAM" id="SSF50475">
    <property type="entry name" value="FMN-binding split barrel"/>
    <property type="match status" value="1"/>
</dbReference>